<feature type="transmembrane region" description="Helical" evidence="1">
    <location>
        <begin position="292"/>
        <end position="312"/>
    </location>
</feature>
<dbReference type="Proteomes" id="UP000318578">
    <property type="component" value="Unassembled WGS sequence"/>
</dbReference>
<accession>A0A558ALC3</accession>
<dbReference type="AlphaFoldDB" id="A0A558ALC3"/>
<dbReference type="RefSeq" id="WP_144633897.1">
    <property type="nucleotide sequence ID" value="NZ_BNAX01000015.1"/>
</dbReference>
<feature type="transmembrane region" description="Helical" evidence="1">
    <location>
        <begin position="239"/>
        <end position="260"/>
    </location>
</feature>
<proteinExistence type="predicted"/>
<keyword evidence="1" id="KW-0472">Membrane</keyword>
<evidence type="ECO:0000313" key="3">
    <source>
        <dbReference type="Proteomes" id="UP000318578"/>
    </source>
</evidence>
<keyword evidence="3" id="KW-1185">Reference proteome</keyword>
<feature type="transmembrane region" description="Helical" evidence="1">
    <location>
        <begin position="176"/>
        <end position="198"/>
    </location>
</feature>
<protein>
    <submittedName>
        <fullName evidence="2">DUF3533 domain-containing protein</fullName>
    </submittedName>
</protein>
<sequence>MSAPAQHHRSATERAVVIAVLAIVMGSLFVASYSLALGDPVPHHIDAALVGDPAADPSTVATVQRVAGDGLVFHDYASVPAALHAVDEQDVYAALDLTSSTPTLYVAGAAGASVARVLEQVAAANPAVRVVDTHPLGTHDPNGVEIFYLMLVATIVGFITVFQVSANAGPFSLRRWAAFVAGLAVGASLVFTLVDGLLLHRLSLPVPESWGILALHILAVASFCSLMVVLIGRWAIVPTWLLFVVLGNSSSGGAVAPPLLPAPFAFVSQWLPSGATVTSLREAVYFPAYQHAGPIAVLAVWAAALFTAMVLVSHRLGRSPGTT</sequence>
<comment type="caution">
    <text evidence="2">The sequence shown here is derived from an EMBL/GenBank/DDBJ whole genome shotgun (WGS) entry which is preliminary data.</text>
</comment>
<keyword evidence="1" id="KW-1133">Transmembrane helix</keyword>
<dbReference type="OrthoDB" id="3217869at2"/>
<feature type="transmembrane region" description="Helical" evidence="1">
    <location>
        <begin position="146"/>
        <end position="164"/>
    </location>
</feature>
<organism evidence="2 3">
    <name type="scientific">Amycolatopsis acidiphila</name>
    <dbReference type="NCBI Taxonomy" id="715473"/>
    <lineage>
        <taxon>Bacteria</taxon>
        <taxon>Bacillati</taxon>
        <taxon>Actinomycetota</taxon>
        <taxon>Actinomycetes</taxon>
        <taxon>Pseudonocardiales</taxon>
        <taxon>Pseudonocardiaceae</taxon>
        <taxon>Amycolatopsis</taxon>
    </lineage>
</organism>
<feature type="transmembrane region" description="Helical" evidence="1">
    <location>
        <begin position="15"/>
        <end position="36"/>
    </location>
</feature>
<gene>
    <name evidence="2" type="ORF">FNH06_04325</name>
</gene>
<dbReference type="EMBL" id="VJZA01000004">
    <property type="protein sequence ID" value="TVT25050.1"/>
    <property type="molecule type" value="Genomic_DNA"/>
</dbReference>
<feature type="transmembrane region" description="Helical" evidence="1">
    <location>
        <begin position="210"/>
        <end position="232"/>
    </location>
</feature>
<evidence type="ECO:0000256" key="1">
    <source>
        <dbReference type="SAM" id="Phobius"/>
    </source>
</evidence>
<reference evidence="2 3" key="1">
    <citation type="submission" date="2019-07" db="EMBL/GenBank/DDBJ databases">
        <title>New species of Amycolatopsis and Streptomyces.</title>
        <authorList>
            <person name="Duangmal K."/>
            <person name="Teo W.F.A."/>
            <person name="Lipun K."/>
        </authorList>
    </citation>
    <scope>NUCLEOTIDE SEQUENCE [LARGE SCALE GENOMIC DNA]</scope>
    <source>
        <strain evidence="2 3">JCM 30562</strain>
    </source>
</reference>
<evidence type="ECO:0000313" key="2">
    <source>
        <dbReference type="EMBL" id="TVT25050.1"/>
    </source>
</evidence>
<name>A0A558ALC3_9PSEU</name>
<keyword evidence="1" id="KW-0812">Transmembrane</keyword>